<evidence type="ECO:0000313" key="1">
    <source>
        <dbReference type="EMBL" id="RVW20471.1"/>
    </source>
</evidence>
<accession>A0A438CB52</accession>
<evidence type="ECO:0000313" key="2">
    <source>
        <dbReference type="Proteomes" id="UP000288805"/>
    </source>
</evidence>
<organism evidence="1 2">
    <name type="scientific">Vitis vinifera</name>
    <name type="common">Grape</name>
    <dbReference type="NCBI Taxonomy" id="29760"/>
    <lineage>
        <taxon>Eukaryota</taxon>
        <taxon>Viridiplantae</taxon>
        <taxon>Streptophyta</taxon>
        <taxon>Embryophyta</taxon>
        <taxon>Tracheophyta</taxon>
        <taxon>Spermatophyta</taxon>
        <taxon>Magnoliopsida</taxon>
        <taxon>eudicotyledons</taxon>
        <taxon>Gunneridae</taxon>
        <taxon>Pentapetalae</taxon>
        <taxon>rosids</taxon>
        <taxon>Vitales</taxon>
        <taxon>Vitaceae</taxon>
        <taxon>Viteae</taxon>
        <taxon>Vitis</taxon>
    </lineage>
</organism>
<reference evidence="1 2" key="1">
    <citation type="journal article" date="2018" name="PLoS Genet.">
        <title>Population sequencing reveals clonal diversity and ancestral inbreeding in the grapevine cultivar Chardonnay.</title>
        <authorList>
            <person name="Roach M.J."/>
            <person name="Johnson D.L."/>
            <person name="Bohlmann J."/>
            <person name="van Vuuren H.J."/>
            <person name="Jones S.J."/>
            <person name="Pretorius I.S."/>
            <person name="Schmidt S.A."/>
            <person name="Borneman A.R."/>
        </authorList>
    </citation>
    <scope>NUCLEOTIDE SEQUENCE [LARGE SCALE GENOMIC DNA]</scope>
    <source>
        <strain evidence="2">cv. Chardonnay</strain>
        <tissue evidence="1">Leaf</tissue>
    </source>
</reference>
<sequence>MYRFHLSTRTSDRLWASTVTLSKGLRTREQEEKVSSLCLLKVCSRNQGSKCLSNLCICRRGSLGTTICNGYPSVIVLVRVLRASTSCANAGAKDQIQLIPFNAIMLSGPALGIGLAGKGF</sequence>
<gene>
    <name evidence="1" type="ORF">CK203_110145</name>
</gene>
<name>A0A438CB52_VITVI</name>
<dbReference type="Proteomes" id="UP000288805">
    <property type="component" value="Unassembled WGS sequence"/>
</dbReference>
<protein>
    <submittedName>
        <fullName evidence="1">Uncharacterized protein</fullName>
    </submittedName>
</protein>
<proteinExistence type="predicted"/>
<dbReference type="EMBL" id="QGNW01002364">
    <property type="protein sequence ID" value="RVW20471.1"/>
    <property type="molecule type" value="Genomic_DNA"/>
</dbReference>
<comment type="caution">
    <text evidence="1">The sequence shown here is derived from an EMBL/GenBank/DDBJ whole genome shotgun (WGS) entry which is preliminary data.</text>
</comment>
<dbReference type="AlphaFoldDB" id="A0A438CB52"/>